<gene>
    <name evidence="2" type="ORF">MM415B00536_0009</name>
</gene>
<dbReference type="SUPFAM" id="SSF159006">
    <property type="entry name" value="YopX-like"/>
    <property type="match status" value="1"/>
</dbReference>
<dbReference type="InterPro" id="IPR019096">
    <property type="entry name" value="YopX_protein"/>
</dbReference>
<evidence type="ECO:0000313" key="2">
    <source>
        <dbReference type="EMBL" id="QJA64108.1"/>
    </source>
</evidence>
<evidence type="ECO:0000259" key="1">
    <source>
        <dbReference type="Pfam" id="PF09643"/>
    </source>
</evidence>
<protein>
    <submittedName>
        <fullName evidence="2">Putative YopX protein</fullName>
    </submittedName>
</protein>
<dbReference type="EMBL" id="MT141513">
    <property type="protein sequence ID" value="QJA64108.1"/>
    <property type="molecule type" value="Genomic_DNA"/>
</dbReference>
<dbReference type="InterPro" id="IPR023385">
    <property type="entry name" value="YopX-like_C"/>
</dbReference>
<reference evidence="2" key="1">
    <citation type="submission" date="2020-03" db="EMBL/GenBank/DDBJ databases">
        <title>The deep terrestrial virosphere.</title>
        <authorList>
            <person name="Holmfeldt K."/>
            <person name="Nilsson E."/>
            <person name="Simone D."/>
            <person name="Lopez-Fernandez M."/>
            <person name="Wu X."/>
            <person name="de Brujin I."/>
            <person name="Lundin D."/>
            <person name="Andersson A."/>
            <person name="Bertilsson S."/>
            <person name="Dopson M."/>
        </authorList>
    </citation>
    <scope>NUCLEOTIDE SEQUENCE</scope>
    <source>
        <strain evidence="2">MM415B00536</strain>
    </source>
</reference>
<organism evidence="2">
    <name type="scientific">viral metagenome</name>
    <dbReference type="NCBI Taxonomy" id="1070528"/>
    <lineage>
        <taxon>unclassified sequences</taxon>
        <taxon>metagenomes</taxon>
        <taxon>organismal metagenomes</taxon>
    </lineage>
</organism>
<sequence>MREIKFRAWHTVQKKMYSAETLGADQMTLSADGRGFINVSGDAFHLSQFAGEKMIPLQYTGLKDKTGVEIYEGDIVRISLPGFGIEKDLVVEWEDGKYKEPMFEDFHREVIGNIYENKEV</sequence>
<dbReference type="Pfam" id="PF09643">
    <property type="entry name" value="YopX"/>
    <property type="match status" value="1"/>
</dbReference>
<accession>A0A6M3J3L9</accession>
<dbReference type="Gene3D" id="2.30.30.290">
    <property type="entry name" value="YopX-like domains"/>
    <property type="match status" value="1"/>
</dbReference>
<name>A0A6M3J3L9_9ZZZZ</name>
<dbReference type="AlphaFoldDB" id="A0A6M3J3L9"/>
<feature type="domain" description="YopX protein" evidence="1">
    <location>
        <begin position="5"/>
        <end position="119"/>
    </location>
</feature>
<proteinExistence type="predicted"/>